<protein>
    <submittedName>
        <fullName evidence="1">Uncharacterized protein</fullName>
    </submittedName>
</protein>
<gene>
    <name evidence="1" type="ORF">PC110_g21135</name>
</gene>
<dbReference type="STRING" id="29920.A0A329RGL3"/>
<accession>A0A329RGL3</accession>
<organism evidence="1 2">
    <name type="scientific">Phytophthora cactorum</name>
    <dbReference type="NCBI Taxonomy" id="29920"/>
    <lineage>
        <taxon>Eukaryota</taxon>
        <taxon>Sar</taxon>
        <taxon>Stramenopiles</taxon>
        <taxon>Oomycota</taxon>
        <taxon>Peronosporomycetes</taxon>
        <taxon>Peronosporales</taxon>
        <taxon>Peronosporaceae</taxon>
        <taxon>Phytophthora</taxon>
    </lineage>
</organism>
<dbReference type="OrthoDB" id="79176at2759"/>
<reference evidence="1 2" key="1">
    <citation type="submission" date="2018-01" db="EMBL/GenBank/DDBJ databases">
        <title>Draft genome of the strawberry crown rot pathogen Phytophthora cactorum.</title>
        <authorList>
            <person name="Armitage A.D."/>
            <person name="Lysoe E."/>
            <person name="Nellist C.F."/>
            <person name="Harrison R.J."/>
            <person name="Brurberg M.B."/>
        </authorList>
    </citation>
    <scope>NUCLEOTIDE SEQUENCE [LARGE SCALE GENOMIC DNA]</scope>
    <source>
        <strain evidence="1 2">10300</strain>
    </source>
</reference>
<sequence length="173" mass="18724">MITKTLRYWFLFGCASDLTMLRKTNLSIGSGDIFFVRLIRMKTSEEQGLSLMPDEDFATCPLLTIALALVSQASPTMSLLSQLPEQQLAPQVALTPGTPLIDLIDHPVAMTAQQAKPERSESEKTVDGAPGIHIYVNRVLDRVAKSSGVSESLTSHLFRHGGAQHANGAGMCV</sequence>
<dbReference type="AlphaFoldDB" id="A0A329RGL3"/>
<dbReference type="VEuPathDB" id="FungiDB:PC110_g21135"/>
<dbReference type="Proteomes" id="UP000251314">
    <property type="component" value="Unassembled WGS sequence"/>
</dbReference>
<evidence type="ECO:0000313" key="1">
    <source>
        <dbReference type="EMBL" id="RAW22428.1"/>
    </source>
</evidence>
<keyword evidence="2" id="KW-1185">Reference proteome</keyword>
<comment type="caution">
    <text evidence="1">The sequence shown here is derived from an EMBL/GenBank/DDBJ whole genome shotgun (WGS) entry which is preliminary data.</text>
</comment>
<dbReference type="EMBL" id="MJFZ01001318">
    <property type="protein sequence ID" value="RAW22428.1"/>
    <property type="molecule type" value="Genomic_DNA"/>
</dbReference>
<proteinExistence type="predicted"/>
<name>A0A329RGL3_9STRA</name>
<evidence type="ECO:0000313" key="2">
    <source>
        <dbReference type="Proteomes" id="UP000251314"/>
    </source>
</evidence>